<dbReference type="RefSeq" id="WP_172192653.1">
    <property type="nucleotide sequence ID" value="NZ_CAWPPK010000092.1"/>
</dbReference>
<dbReference type="PANTHER" id="PTHR22576">
    <property type="entry name" value="MUCOSA ASSOCIATED LYMPHOID TISSUE LYMPHOMA TRANSLOCATION PROTEIN 1/PARACASPASE"/>
    <property type="match status" value="1"/>
</dbReference>
<organism evidence="2 3">
    <name type="scientific">Microcoleus asticus IPMA8</name>
    <dbReference type="NCBI Taxonomy" id="2563858"/>
    <lineage>
        <taxon>Bacteria</taxon>
        <taxon>Bacillati</taxon>
        <taxon>Cyanobacteriota</taxon>
        <taxon>Cyanophyceae</taxon>
        <taxon>Oscillatoriophycideae</taxon>
        <taxon>Oscillatoriales</taxon>
        <taxon>Microcoleaceae</taxon>
        <taxon>Microcoleus</taxon>
        <taxon>Microcoleus asticus</taxon>
    </lineage>
</organism>
<protein>
    <recommendedName>
        <fullName evidence="4">Peptidase C14</fullName>
    </recommendedName>
</protein>
<evidence type="ECO:0008006" key="4">
    <source>
        <dbReference type="Google" id="ProtNLM"/>
    </source>
</evidence>
<accession>A0ABX2D642</accession>
<keyword evidence="3" id="KW-1185">Reference proteome</keyword>
<feature type="region of interest" description="Disordered" evidence="1">
    <location>
        <begin position="291"/>
        <end position="330"/>
    </location>
</feature>
<reference evidence="2 3" key="1">
    <citation type="journal article" date="2020" name="Sci. Rep.">
        <title>A novel cyanobacterial geosmin producer, revising GeoA distribution and dispersion patterns in Bacteria.</title>
        <authorList>
            <person name="Churro C."/>
            <person name="Semedo-Aguiar A.P."/>
            <person name="Silva A.D."/>
            <person name="Pereira-Leal J.B."/>
            <person name="Leite R.B."/>
        </authorList>
    </citation>
    <scope>NUCLEOTIDE SEQUENCE [LARGE SCALE GENOMIC DNA]</scope>
    <source>
        <strain evidence="2 3">IPMA8</strain>
    </source>
</reference>
<proteinExistence type="predicted"/>
<dbReference type="SUPFAM" id="SSF52129">
    <property type="entry name" value="Caspase-like"/>
    <property type="match status" value="1"/>
</dbReference>
<name>A0ABX2D642_9CYAN</name>
<dbReference type="InterPro" id="IPR052039">
    <property type="entry name" value="Caspase-related_regulators"/>
</dbReference>
<dbReference type="Proteomes" id="UP000702425">
    <property type="component" value="Unassembled WGS sequence"/>
</dbReference>
<evidence type="ECO:0000256" key="1">
    <source>
        <dbReference type="SAM" id="MobiDB-lite"/>
    </source>
</evidence>
<comment type="caution">
    <text evidence="2">The sequence shown here is derived from an EMBL/GenBank/DDBJ whole genome shotgun (WGS) entry which is preliminary data.</text>
</comment>
<evidence type="ECO:0000313" key="3">
    <source>
        <dbReference type="Proteomes" id="UP000702425"/>
    </source>
</evidence>
<sequence>MKHHACIAIGINQYQLLQPLSYAQEDAEALYGFLTEEAGFAPDGCLLMTDSSPSLWGQSTYPNRENILRLTQSLCAEHLQHGDLLWCFFSGYGVSYEGKDYLMPVDGNPADIPGTGIPVELLLNTLKNAPTETVLVLVDMNRSQTVKAGDTIGSQTAELARELEIPTVLSCRPNQVSRETSALRQGFFTTALLEGLRSGQCMTLKGLDRFLSDRLPELCDHHLRPKQEPLMVVNPPGKANLVILPDASGVPTAVLAGRNGNMAVNTADGFDRPEMATATARMDLPPAVRNAQDSSVEMPPVSQPNAVGAADRGGDRPNLQKPENEDNGGSDKSFLQQLILWSSATALVLLLGVFLTNKSIFIGQQEGDPQSAAQNGQNSGSQKSAGAGVSQNQPRAVQAGTGTKQPPSSQEVWAEAKTFLKDGSASSFNKAVAKARTIPPSDPLYPQAQQDTERWSLTILDIANGRAARGDFQGAIGAAKLMPDVNKPVYNQSKEAIAQWEELSKDQNVNVALLSAAKGQIKRGVASSYSQGIQQANKIEPGQPKYEEAQQLIGEWSESILKIAQLRGSQGKLKEAVEAASLVPSGTKSYQQAQKNIANWKTKLQGQKKG</sequence>
<dbReference type="Gene3D" id="3.40.50.1460">
    <property type="match status" value="1"/>
</dbReference>
<dbReference type="EMBL" id="SRRZ01000181">
    <property type="protein sequence ID" value="NQE38125.1"/>
    <property type="molecule type" value="Genomic_DNA"/>
</dbReference>
<feature type="region of interest" description="Disordered" evidence="1">
    <location>
        <begin position="367"/>
        <end position="411"/>
    </location>
</feature>
<dbReference type="PANTHER" id="PTHR22576:SF37">
    <property type="entry name" value="MUCOSA-ASSOCIATED LYMPHOID TISSUE LYMPHOMA TRANSLOCATION PROTEIN 1"/>
    <property type="match status" value="1"/>
</dbReference>
<evidence type="ECO:0000313" key="2">
    <source>
        <dbReference type="EMBL" id="NQE38125.1"/>
    </source>
</evidence>
<dbReference type="InterPro" id="IPR029030">
    <property type="entry name" value="Caspase-like_dom_sf"/>
</dbReference>
<gene>
    <name evidence="2" type="ORF">E5S67_05909</name>
</gene>